<dbReference type="EMBL" id="AP025516">
    <property type="protein sequence ID" value="BDD88624.1"/>
    <property type="molecule type" value="Genomic_DNA"/>
</dbReference>
<proteinExistence type="predicted"/>
<sequence>MIIFHDTQTTIALPLPLFVVVEDVGWWQGSDDSANNGPYRNGFPRRHCLADYEALVHLSELLSMRLAIALVIGEWDRTNWLAGVRGATWMGDGWENSTNQGPWLDTTAAYLRSHEGHLELAVHGLCHEYWQNGRLCRSEFHDQSGMMRPPAIIASHLEAFRSLLQQNGFLRSPRLFVPPALFHSFGNGNDSIQCLLHSFGIEYVTTRFARCRHFSPPIHEKITWECGVTILERGVAPVPWNACAAAPEMIRNQPIVPLHWGNLLHGDPAQNLTVINRWAALLLNEANDFMRIAATDSADCWCQAAAYYLARLQASASDVSIDLSDVPANVLAGQTIALKIKSTCPHLISYSGADLTSETTDDHHVSTVRLLPSSDKKIRIHIKSSPP</sequence>
<protein>
    <recommendedName>
        <fullName evidence="3">DUF2334 domain-containing protein</fullName>
    </recommendedName>
</protein>
<evidence type="ECO:0000313" key="1">
    <source>
        <dbReference type="EMBL" id="BDD88624.1"/>
    </source>
</evidence>
<evidence type="ECO:0008006" key="3">
    <source>
        <dbReference type="Google" id="ProtNLM"/>
    </source>
</evidence>
<dbReference type="Proteomes" id="UP000830055">
    <property type="component" value="Chromosome"/>
</dbReference>
<gene>
    <name evidence="1" type="ORF">DPPLL_29890</name>
</gene>
<evidence type="ECO:0000313" key="2">
    <source>
        <dbReference type="Proteomes" id="UP000830055"/>
    </source>
</evidence>
<dbReference type="SUPFAM" id="SSF88713">
    <property type="entry name" value="Glycoside hydrolase/deacetylase"/>
    <property type="match status" value="1"/>
</dbReference>
<dbReference type="InterPro" id="IPR011330">
    <property type="entry name" value="Glyco_hydro/deAcase_b/a-brl"/>
</dbReference>
<organism evidence="1 2">
    <name type="scientific">Desulfofustis limnaeus</name>
    <dbReference type="NCBI Taxonomy" id="2740163"/>
    <lineage>
        <taxon>Bacteria</taxon>
        <taxon>Pseudomonadati</taxon>
        <taxon>Thermodesulfobacteriota</taxon>
        <taxon>Desulfobulbia</taxon>
        <taxon>Desulfobulbales</taxon>
        <taxon>Desulfocapsaceae</taxon>
        <taxon>Desulfofustis</taxon>
    </lineage>
</organism>
<accession>A0ABM7WCF5</accession>
<name>A0ABM7WCF5_9BACT</name>
<keyword evidence="2" id="KW-1185">Reference proteome</keyword>
<reference evidence="1 2" key="1">
    <citation type="submission" date="2022-01" db="EMBL/GenBank/DDBJ databases">
        <title>Desulfofustis limnae sp. nov., a novel mesophilic sulfate-reducing bacterium isolated from marsh soil.</title>
        <authorList>
            <person name="Watanabe M."/>
            <person name="Takahashi A."/>
            <person name="Kojima H."/>
            <person name="Fukui M."/>
        </authorList>
    </citation>
    <scope>NUCLEOTIDE SEQUENCE [LARGE SCALE GENOMIC DNA]</scope>
    <source>
        <strain evidence="1 2">PPLL</strain>
    </source>
</reference>